<dbReference type="RefSeq" id="WP_161138859.1">
    <property type="nucleotide sequence ID" value="NZ_SPKJ01000003.1"/>
</dbReference>
<name>A0A964WS24_9HYPH</name>
<keyword evidence="2" id="KW-1185">Reference proteome</keyword>
<protein>
    <submittedName>
        <fullName evidence="1">Uncharacterized protein</fullName>
    </submittedName>
</protein>
<reference evidence="1" key="1">
    <citation type="submission" date="2019-03" db="EMBL/GenBank/DDBJ databases">
        <title>Afifella sp. nov., isolated from activated sludge.</title>
        <authorList>
            <person name="Li Q."/>
            <person name="Liu Y."/>
        </authorList>
    </citation>
    <scope>NUCLEOTIDE SEQUENCE</scope>
    <source>
        <strain evidence="1">L72</strain>
    </source>
</reference>
<organism evidence="1 2">
    <name type="scientific">Propylenella binzhouense</name>
    <dbReference type="NCBI Taxonomy" id="2555902"/>
    <lineage>
        <taxon>Bacteria</taxon>
        <taxon>Pseudomonadati</taxon>
        <taxon>Pseudomonadota</taxon>
        <taxon>Alphaproteobacteria</taxon>
        <taxon>Hyphomicrobiales</taxon>
        <taxon>Propylenellaceae</taxon>
        <taxon>Propylenella</taxon>
    </lineage>
</organism>
<dbReference type="Proteomes" id="UP000773614">
    <property type="component" value="Unassembled WGS sequence"/>
</dbReference>
<evidence type="ECO:0000313" key="2">
    <source>
        <dbReference type="Proteomes" id="UP000773614"/>
    </source>
</evidence>
<evidence type="ECO:0000313" key="1">
    <source>
        <dbReference type="EMBL" id="MYZ46519.1"/>
    </source>
</evidence>
<dbReference type="AlphaFoldDB" id="A0A964WS24"/>
<accession>A0A964WS24</accession>
<dbReference type="OrthoDB" id="8444059at2"/>
<proteinExistence type="predicted"/>
<dbReference type="EMBL" id="SPKJ01000003">
    <property type="protein sequence ID" value="MYZ46519.1"/>
    <property type="molecule type" value="Genomic_DNA"/>
</dbReference>
<gene>
    <name evidence="1" type="ORF">E4O86_02130</name>
</gene>
<sequence length="190" mass="20022">MGRGGAAALVAALYIMWGQTAWAGPIGEAAAEAERLSGAGRPVEALAALDRAAEAIWQASPLTVRKALFVTEPSGFGLYRPKESSLFRPGETATAYVEPIGFAYGEAAGGYAIALGADLAIEVPGGQVVGEADDLFDVRIVSHERNREFNMALSFAVPDLKPGAYVGVFTLRDRNSDKTGRFELPFTVGN</sequence>
<comment type="caution">
    <text evidence="1">The sequence shown here is derived from an EMBL/GenBank/DDBJ whole genome shotgun (WGS) entry which is preliminary data.</text>
</comment>